<dbReference type="GO" id="GO:0007264">
    <property type="term" value="P:small GTPase-mediated signal transduction"/>
    <property type="evidence" value="ECO:0007669"/>
    <property type="project" value="InterPro"/>
</dbReference>
<feature type="region of interest" description="Disordered" evidence="2">
    <location>
        <begin position="491"/>
        <end position="711"/>
    </location>
</feature>
<evidence type="ECO:0000256" key="2">
    <source>
        <dbReference type="SAM" id="MobiDB-lite"/>
    </source>
</evidence>
<feature type="region of interest" description="Disordered" evidence="2">
    <location>
        <begin position="721"/>
        <end position="740"/>
    </location>
</feature>
<reference evidence="6 7" key="1">
    <citation type="journal article" date="2016" name="Mol. Biol. Evol.">
        <title>Comparative Genomics of Early-Diverging Mushroom-Forming Fungi Provides Insights into the Origins of Lignocellulose Decay Capabilities.</title>
        <authorList>
            <person name="Nagy L.G."/>
            <person name="Riley R."/>
            <person name="Tritt A."/>
            <person name="Adam C."/>
            <person name="Daum C."/>
            <person name="Floudas D."/>
            <person name="Sun H."/>
            <person name="Yadav J.S."/>
            <person name="Pangilinan J."/>
            <person name="Larsson K.H."/>
            <person name="Matsuura K."/>
            <person name="Barry K."/>
            <person name="Labutti K."/>
            <person name="Kuo R."/>
            <person name="Ohm R.A."/>
            <person name="Bhattacharya S.S."/>
            <person name="Shirouzu T."/>
            <person name="Yoshinaga Y."/>
            <person name="Martin F.M."/>
            <person name="Grigoriev I.V."/>
            <person name="Hibbett D.S."/>
        </authorList>
    </citation>
    <scope>NUCLEOTIDE SEQUENCE [LARGE SCALE GENOMIC DNA]</scope>
    <source>
        <strain evidence="6 7">HHB14362 ss-1</strain>
    </source>
</reference>
<feature type="compositionally biased region" description="Pro residues" evidence="2">
    <location>
        <begin position="667"/>
        <end position="678"/>
    </location>
</feature>
<feature type="domain" description="Protein kinase" evidence="4">
    <location>
        <begin position="227"/>
        <end position="499"/>
    </location>
</feature>
<dbReference type="Pfam" id="PF07714">
    <property type="entry name" value="PK_Tyr_Ser-Thr"/>
    <property type="match status" value="1"/>
</dbReference>
<dbReference type="GO" id="GO:0005085">
    <property type="term" value="F:guanyl-nucleotide exchange factor activity"/>
    <property type="evidence" value="ECO:0007669"/>
    <property type="project" value="UniProtKB-KW"/>
</dbReference>
<dbReference type="InterPro" id="IPR000651">
    <property type="entry name" value="Ras-like_Gua-exchang_fac_N"/>
</dbReference>
<organism evidence="6 7">
    <name type="scientific">Neolentinus lepideus HHB14362 ss-1</name>
    <dbReference type="NCBI Taxonomy" id="1314782"/>
    <lineage>
        <taxon>Eukaryota</taxon>
        <taxon>Fungi</taxon>
        <taxon>Dikarya</taxon>
        <taxon>Basidiomycota</taxon>
        <taxon>Agaricomycotina</taxon>
        <taxon>Agaricomycetes</taxon>
        <taxon>Gloeophyllales</taxon>
        <taxon>Gloeophyllaceae</taxon>
        <taxon>Neolentinus</taxon>
    </lineage>
</organism>
<feature type="compositionally biased region" description="Low complexity" evidence="2">
    <location>
        <begin position="521"/>
        <end position="531"/>
    </location>
</feature>
<dbReference type="Pfam" id="PF00617">
    <property type="entry name" value="RasGEF"/>
    <property type="match status" value="1"/>
</dbReference>
<dbReference type="PROSITE" id="PS50212">
    <property type="entry name" value="RASGEF_NTER"/>
    <property type="match status" value="1"/>
</dbReference>
<dbReference type="InterPro" id="IPR059179">
    <property type="entry name" value="MLKL-like_MCAfunc"/>
</dbReference>
<dbReference type="CDD" id="cd06224">
    <property type="entry name" value="REM"/>
    <property type="match status" value="1"/>
</dbReference>
<feature type="compositionally biased region" description="Polar residues" evidence="2">
    <location>
        <begin position="728"/>
        <end position="737"/>
    </location>
</feature>
<dbReference type="Gene3D" id="1.10.510.10">
    <property type="entry name" value="Transferase(Phosphotransferase) domain 1"/>
    <property type="match status" value="1"/>
</dbReference>
<dbReference type="InterPro" id="IPR036537">
    <property type="entry name" value="Adaptor_Cbl_N_dom_sf"/>
</dbReference>
<dbReference type="PANTHER" id="PTHR44329">
    <property type="entry name" value="SERINE/THREONINE-PROTEIN KINASE TNNI3K-RELATED"/>
    <property type="match status" value="1"/>
</dbReference>
<dbReference type="GO" id="GO:0005524">
    <property type="term" value="F:ATP binding"/>
    <property type="evidence" value="ECO:0007669"/>
    <property type="project" value="InterPro"/>
</dbReference>
<dbReference type="InterPro" id="IPR000719">
    <property type="entry name" value="Prot_kinase_dom"/>
</dbReference>
<evidence type="ECO:0000256" key="1">
    <source>
        <dbReference type="PROSITE-ProRule" id="PRU00168"/>
    </source>
</evidence>
<dbReference type="GO" id="GO:0007166">
    <property type="term" value="P:cell surface receptor signaling pathway"/>
    <property type="evidence" value="ECO:0007669"/>
    <property type="project" value="InterPro"/>
</dbReference>
<dbReference type="InterPro" id="IPR011009">
    <property type="entry name" value="Kinase-like_dom_sf"/>
</dbReference>
<dbReference type="EMBL" id="KV425557">
    <property type="protein sequence ID" value="KZT28605.1"/>
    <property type="molecule type" value="Genomic_DNA"/>
</dbReference>
<evidence type="ECO:0000259" key="5">
    <source>
        <dbReference type="PROSITE" id="PS50212"/>
    </source>
</evidence>
<keyword evidence="7" id="KW-1185">Reference proteome</keyword>
<gene>
    <name evidence="6" type="ORF">NEOLEDRAFT_1175900</name>
</gene>
<dbReference type="SMART" id="SM00147">
    <property type="entry name" value="RasGEF"/>
    <property type="match status" value="1"/>
</dbReference>
<evidence type="ECO:0000259" key="4">
    <source>
        <dbReference type="PROSITE" id="PS50011"/>
    </source>
</evidence>
<dbReference type="PROSITE" id="PS50009">
    <property type="entry name" value="RASGEF_CAT"/>
    <property type="match status" value="1"/>
</dbReference>
<dbReference type="PROSITE" id="PS00109">
    <property type="entry name" value="PROTEIN_KINASE_TYR"/>
    <property type="match status" value="1"/>
</dbReference>
<dbReference type="Pfam" id="PF00618">
    <property type="entry name" value="RasGEF_N"/>
    <property type="match status" value="1"/>
</dbReference>
<dbReference type="PROSITE" id="PS50011">
    <property type="entry name" value="PROTEIN_KINASE_DOM"/>
    <property type="match status" value="1"/>
</dbReference>
<dbReference type="AlphaFoldDB" id="A0A165URX4"/>
<dbReference type="Gene3D" id="1.10.840.10">
    <property type="entry name" value="Ras guanine-nucleotide exchange factors catalytic domain"/>
    <property type="match status" value="1"/>
</dbReference>
<dbReference type="STRING" id="1314782.A0A165URX4"/>
<feature type="compositionally biased region" description="Low complexity" evidence="2">
    <location>
        <begin position="573"/>
        <end position="587"/>
    </location>
</feature>
<dbReference type="OrthoDB" id="4062651at2759"/>
<accession>A0A165URX4</accession>
<sequence>MSMIPTLSDWAGNCFPGIDHAITVLNDIYTTVKNVKVYRQQCVALADRCRTFLWTLEESLRNNQMEGTDTQQVADVAAATMESVLRRVQTWASLNRIKSILQQGDIQEGIKESYQELDLCANEFNFSVNIIINRDQRDQRAILARDHAEIRELLQDILADQNELRTIIGLGEPAVQRVMQSIQEELLDSPVNPGNHGEDPLARGLWDLQKQTNIFPPSTDLTGQVTRTSEFPVVTGGYNDVYTGEWLGAEKVALKLPRGIITAPARRKFIKEVEIWRHLQHPNVARLYGIAYLDDQHAFTVTPWQENGTAIDYVRAHPEANKLRLLIEVASGLEYLHLNKIGHGDLRGANVLISDTGKALISDFGLSKVIEEAGDSTASTTTGFAPPRWTAPELLTPSSVGLKHTSVSPQTDVWSFGMLCLELMTGRPPFFYITQDMEVHMQIILNGARPRRPEVPIIADGLWNLMTVCWQREPRKRPSMPDVRTHMKRLETDPHSPFLGPIFDAPLSESPGHLPDSDLIPPSGSSPQPRRQMVESGLRNGGLRTSEDSIGLHSLDPSQSSTMSASGSHSPWRSSLQRTRQSSSSFSYPNGPLNSQGLPEYSSFWQHPAPESEVGKARRPSGLSLTRPSPSPSQPILSKARPNTAGSSASGHGSARWSTGHESSAPSPRPLPALPPGAIPSGSGRAMPSDSPGQGITPLPDPGTGGSLLSQSVGSSVLMAPSIHSPVSGHSSQSDQSFDLADRTSLPEDIRAAVMDPECDVRFSDGDNIAGGTAEGLIEQLLRQDQERYRQIFLRTYRLFLMPLELFELLIGRYNETQDPDGAIPYGPTRRYDVLLTLKEWLRSHDIDKEFALLDRMRRFAVSVDSPSHTTRLAREIIGIIDQRLGASGLSSQTSLSSVAVMCTPQHVTPARLAVALTILEGRNYRGITYADCILSFRVPPVRNAIDIVLETGTQLQNWVKRSVLHPDDVERRAVLYRFFIETAEACAKLHNYASMAAILHAIQSTIIDRLIVTRRIALRSGRTLKKLDDQIADRDDYKNYRKAIARCKNVCVPIISVHLADVRNRCTAQPVIAANGRYLINFERGEQLDQHIDKICQFSPPNVDKDHDAGVYAYLQQHLTSPKNNEREEDLKRRSDELVKVEEGLQATRYYERRAVGLD</sequence>
<evidence type="ECO:0000313" key="7">
    <source>
        <dbReference type="Proteomes" id="UP000076761"/>
    </source>
</evidence>
<dbReference type="InterPro" id="IPR001245">
    <property type="entry name" value="Ser-Thr/Tyr_kinase_cat_dom"/>
</dbReference>
<dbReference type="SUPFAM" id="SSF48366">
    <property type="entry name" value="Ras GEF"/>
    <property type="match status" value="1"/>
</dbReference>
<protein>
    <submittedName>
        <fullName evidence="6">Uncharacterized protein</fullName>
    </submittedName>
</protein>
<dbReference type="InterPro" id="IPR023578">
    <property type="entry name" value="Ras_GEF_dom_sf"/>
</dbReference>
<feature type="compositionally biased region" description="Low complexity" evidence="2">
    <location>
        <begin position="645"/>
        <end position="655"/>
    </location>
</feature>
<dbReference type="InParanoid" id="A0A165URX4"/>
<dbReference type="Gene3D" id="1.20.870.10">
    <property type="entry name" value="Son of sevenless (SoS) protein Chain: S domain 1"/>
    <property type="match status" value="1"/>
</dbReference>
<dbReference type="CDD" id="cd21037">
    <property type="entry name" value="MLKL_NTD"/>
    <property type="match status" value="1"/>
</dbReference>
<evidence type="ECO:0000259" key="3">
    <source>
        <dbReference type="PROSITE" id="PS50009"/>
    </source>
</evidence>
<dbReference type="InterPro" id="IPR001895">
    <property type="entry name" value="RASGEF_cat_dom"/>
</dbReference>
<name>A0A165URX4_9AGAM</name>
<feature type="domain" description="N-terminal Ras-GEF" evidence="5">
    <location>
        <begin position="765"/>
        <end position="885"/>
    </location>
</feature>
<keyword evidence="1" id="KW-0344">Guanine-nucleotide releasing factor</keyword>
<dbReference type="GO" id="GO:0004674">
    <property type="term" value="F:protein serine/threonine kinase activity"/>
    <property type="evidence" value="ECO:0007669"/>
    <property type="project" value="TreeGrafter"/>
</dbReference>
<evidence type="ECO:0000313" key="6">
    <source>
        <dbReference type="EMBL" id="KZT28605.1"/>
    </source>
</evidence>
<feature type="domain" description="Ras-GEF" evidence="3">
    <location>
        <begin position="909"/>
        <end position="1133"/>
    </location>
</feature>
<dbReference type="SUPFAM" id="SSF56112">
    <property type="entry name" value="Protein kinase-like (PK-like)"/>
    <property type="match status" value="1"/>
</dbReference>
<dbReference type="InterPro" id="IPR036964">
    <property type="entry name" value="RASGEF_cat_dom_sf"/>
</dbReference>
<dbReference type="Proteomes" id="UP000076761">
    <property type="component" value="Unassembled WGS sequence"/>
</dbReference>
<feature type="compositionally biased region" description="Polar residues" evidence="2">
    <location>
        <begin position="556"/>
        <end position="572"/>
    </location>
</feature>
<dbReference type="Gene3D" id="1.20.930.20">
    <property type="entry name" value="Adaptor protein Cbl, N-terminal domain"/>
    <property type="match status" value="1"/>
</dbReference>
<dbReference type="InterPro" id="IPR051681">
    <property type="entry name" value="Ser/Thr_Kinases-Pseudokinases"/>
</dbReference>
<proteinExistence type="predicted"/>
<dbReference type="InterPro" id="IPR008266">
    <property type="entry name" value="Tyr_kinase_AS"/>
</dbReference>